<dbReference type="InterPro" id="IPR043519">
    <property type="entry name" value="NT_sf"/>
</dbReference>
<proteinExistence type="inferred from homology"/>
<keyword evidence="8 11" id="KW-0067">ATP-binding</keyword>
<evidence type="ECO:0000256" key="11">
    <source>
        <dbReference type="HAMAP-Rule" id="MF_01263"/>
    </source>
</evidence>
<keyword evidence="9 11" id="KW-0460">Magnesium</keyword>
<dbReference type="GO" id="GO:0001680">
    <property type="term" value="P:tRNA 3'-terminal CCA addition"/>
    <property type="evidence" value="ECO:0007669"/>
    <property type="project" value="UniProtKB-UniRule"/>
</dbReference>
<keyword evidence="2 11" id="KW-0808">Transferase</keyword>
<evidence type="ECO:0000256" key="3">
    <source>
        <dbReference type="ARBA" id="ARBA00022694"/>
    </source>
</evidence>
<comment type="caution">
    <text evidence="15">The sequence shown here is derived from an EMBL/GenBank/DDBJ whole genome shotgun (WGS) entry which is preliminary data.</text>
</comment>
<feature type="binding site" evidence="11">
    <location>
        <position position="172"/>
    </location>
    <ligand>
        <name>ATP</name>
        <dbReference type="ChEBI" id="CHEBI:30616"/>
    </ligand>
</feature>
<comment type="cofactor">
    <cofactor evidence="1 11">
        <name>Mg(2+)</name>
        <dbReference type="ChEBI" id="CHEBI:18420"/>
    </cofactor>
</comment>
<gene>
    <name evidence="11" type="primary">cca</name>
    <name evidence="15" type="ORF">NBRC111893_1182</name>
</gene>
<evidence type="ECO:0000256" key="6">
    <source>
        <dbReference type="ARBA" id="ARBA00022741"/>
    </source>
</evidence>
<dbReference type="InterPro" id="IPR050264">
    <property type="entry name" value="Bact_CCA-adding_enz_type3_sf"/>
</dbReference>
<dbReference type="CDD" id="cd05398">
    <property type="entry name" value="NT_ClassII-CCAase"/>
    <property type="match status" value="1"/>
</dbReference>
<dbReference type="AlphaFoldDB" id="A0A401FL53"/>
<name>A0A401FL53_9LACO</name>
<dbReference type="Gene3D" id="1.20.58.560">
    <property type="match status" value="1"/>
</dbReference>
<dbReference type="GO" id="GO:0000049">
    <property type="term" value="F:tRNA binding"/>
    <property type="evidence" value="ECO:0007669"/>
    <property type="project" value="UniProtKB-UniRule"/>
</dbReference>
<dbReference type="PANTHER" id="PTHR46173">
    <property type="entry name" value="CCA TRNA NUCLEOTIDYLTRANSFERASE 1, MITOCHONDRIAL"/>
    <property type="match status" value="1"/>
</dbReference>
<comment type="function">
    <text evidence="11">Catalyzes the addition and repair of the essential 3'-terminal CCA sequence in tRNAs without using a nucleic acid template. Adds these three nucleotides in the order of C, C, and A to the tRNA nucleotide-73, using CTP and ATP as substrates and producing inorganic pyrophosphate. tRNA 3'-terminal CCA addition is required both for tRNA processing and repair. Also involved in tRNA surveillance by mediating tandem CCA addition to generate a CCACCA at the 3' terminus of unstable tRNAs. While stable tRNAs receive only 3'-terminal CCA, unstable tRNAs are marked with CCACCA and rapidly degraded.</text>
</comment>
<evidence type="ECO:0000259" key="13">
    <source>
        <dbReference type="Pfam" id="PF12627"/>
    </source>
</evidence>
<feature type="binding site" evidence="11">
    <location>
        <position position="172"/>
    </location>
    <ligand>
        <name>CTP</name>
        <dbReference type="ChEBI" id="CHEBI:37563"/>
    </ligand>
</feature>
<feature type="domain" description="tRNA nucleotidyltransferase/poly(A) polymerase RNA and SrmB- binding" evidence="13">
    <location>
        <begin position="178"/>
        <end position="236"/>
    </location>
</feature>
<dbReference type="NCBIfam" id="NF009814">
    <property type="entry name" value="PRK13299.1"/>
    <property type="match status" value="1"/>
</dbReference>
<keyword evidence="5 11" id="KW-0479">Metal-binding</keyword>
<evidence type="ECO:0000256" key="1">
    <source>
        <dbReference type="ARBA" id="ARBA00001946"/>
    </source>
</evidence>
<evidence type="ECO:0000313" key="15">
    <source>
        <dbReference type="EMBL" id="GAY73036.1"/>
    </source>
</evidence>
<dbReference type="OrthoDB" id="9805698at2"/>
<dbReference type="Pfam" id="PF13735">
    <property type="entry name" value="tRNA_NucTran2_2"/>
    <property type="match status" value="1"/>
</dbReference>
<dbReference type="Gene3D" id="3.30.460.10">
    <property type="entry name" value="Beta Polymerase, domain 2"/>
    <property type="match status" value="1"/>
</dbReference>
<keyword evidence="6 11" id="KW-0547">Nucleotide-binding</keyword>
<feature type="binding site" evidence="11">
    <location>
        <position position="166"/>
    </location>
    <ligand>
        <name>CTP</name>
        <dbReference type="ChEBI" id="CHEBI:37563"/>
    </ligand>
</feature>
<feature type="binding site" evidence="11">
    <location>
        <position position="166"/>
    </location>
    <ligand>
        <name>ATP</name>
        <dbReference type="ChEBI" id="CHEBI:30616"/>
    </ligand>
</feature>
<dbReference type="Gene3D" id="1.10.110.30">
    <property type="match status" value="1"/>
</dbReference>
<keyword evidence="4 11" id="KW-0548">Nucleotidyltransferase</keyword>
<feature type="binding site" evidence="11">
    <location>
        <position position="163"/>
    </location>
    <ligand>
        <name>CTP</name>
        <dbReference type="ChEBI" id="CHEBI:37563"/>
    </ligand>
</feature>
<keyword evidence="7 11" id="KW-0692">RNA repair</keyword>
<feature type="binding site" evidence="11">
    <location>
        <position position="36"/>
    </location>
    <ligand>
        <name>CTP</name>
        <dbReference type="ChEBI" id="CHEBI:37563"/>
    </ligand>
</feature>
<dbReference type="Proteomes" id="UP000286974">
    <property type="component" value="Unassembled WGS sequence"/>
</dbReference>
<reference evidence="15 16" key="1">
    <citation type="submission" date="2017-11" db="EMBL/GenBank/DDBJ databases">
        <title>Draft Genome Sequence of Lactobacillus curieae NBRC 111893 isolated from Koso, a Japanese sugar-Vegetable Fermented Beverage.</title>
        <authorList>
            <person name="Chiou T.Y."/>
            <person name="Oshima K."/>
            <person name="Suda W."/>
            <person name="Hattori M."/>
            <person name="Takahashi T."/>
        </authorList>
    </citation>
    <scope>NUCLEOTIDE SEQUENCE [LARGE SCALE GENOMIC DNA]</scope>
    <source>
        <strain evidence="15 16">NBRC111893</strain>
    </source>
</reference>
<evidence type="ECO:0000256" key="10">
    <source>
        <dbReference type="ARBA" id="ARBA00022884"/>
    </source>
</evidence>
<feature type="binding site" evidence="11">
    <location>
        <position position="49"/>
    </location>
    <ligand>
        <name>Mg(2+)</name>
        <dbReference type="ChEBI" id="CHEBI:18420"/>
    </ligand>
</feature>
<protein>
    <recommendedName>
        <fullName evidence="11">CCA-adding enzyme</fullName>
        <ecNumber evidence="11">2.7.7.72</ecNumber>
    </recommendedName>
    <alternativeName>
        <fullName evidence="11">CCA tRNA nucleotidyltransferase</fullName>
    </alternativeName>
    <alternativeName>
        <fullName evidence="11">tRNA CCA-pyrophosphorylase</fullName>
    </alternativeName>
    <alternativeName>
        <fullName evidence="11">tRNA adenylyl-/cytidylyl- transferase</fullName>
    </alternativeName>
    <alternativeName>
        <fullName evidence="11">tRNA nucleotidyltransferase</fullName>
    </alternativeName>
    <alternativeName>
        <fullName evidence="11">tRNA-NT</fullName>
    </alternativeName>
</protein>
<dbReference type="InterPro" id="IPR002646">
    <property type="entry name" value="PolA_pol_head_dom"/>
</dbReference>
<dbReference type="Pfam" id="PF01743">
    <property type="entry name" value="PolyA_pol"/>
    <property type="match status" value="1"/>
</dbReference>
<dbReference type="GO" id="GO:0005524">
    <property type="term" value="F:ATP binding"/>
    <property type="evidence" value="ECO:0007669"/>
    <property type="project" value="UniProtKB-UniRule"/>
</dbReference>
<evidence type="ECO:0000259" key="14">
    <source>
        <dbReference type="Pfam" id="PF13735"/>
    </source>
</evidence>
<dbReference type="RefSeq" id="WP_125008186.1">
    <property type="nucleotide sequence ID" value="NZ_BEXA01000002.1"/>
</dbReference>
<feature type="binding site" evidence="11">
    <location>
        <position position="39"/>
    </location>
    <ligand>
        <name>CTP</name>
        <dbReference type="ChEBI" id="CHEBI:37563"/>
    </ligand>
</feature>
<dbReference type="Gene3D" id="1.10.246.80">
    <property type="match status" value="1"/>
</dbReference>
<dbReference type="InterPro" id="IPR023068">
    <property type="entry name" value="CCA-adding_enz_firmicutes"/>
</dbReference>
<sequence>MAIILKINKFPIEFEEALPILRKIEKAGFEAYFVGGSVRDTILGREIHDVDIATSAYPEEVKQIFNRTVDTGIQHGTVMVLDHGNGYEVTTFRTESTYQDYRRPDEVTFVRSLEEDLKRRDFTINALALSEDGTITDLFSGLDDMKNHLIRAVGIADERFNEDALRMMRAIRFSSQLDFDIESETEGAIYRHSHLLEKIAIERIHEEFVKMMKGTRPNLGLTKMIETQLSEHVPGFKGQQVILKHLSELNLQKMDEIKIWSLFAFGFKYNKPSTTKFMRNWKSSNQLTDEVVKTTFLLNQVQNNQVGNIELYAAGKIAVVAADHLSQIFDLAIQPGELTIEYDHLQIKTKRDLAISAKELIADEILTPGPQLGQVLNRLETLVINNELTNNYDELLMAAKSIKNEGSN</sequence>
<dbReference type="GO" id="GO:0004810">
    <property type="term" value="F:CCA tRNA nucleotidyltransferase activity"/>
    <property type="evidence" value="ECO:0007669"/>
    <property type="project" value="UniProtKB-UniRule"/>
</dbReference>
<comment type="similarity">
    <text evidence="11">Belongs to the tRNA nucleotidyltransferase/poly(A) polymerase family. Bacterial CCA-adding enzyme type 3 subfamily.</text>
</comment>
<feature type="binding site" evidence="11">
    <location>
        <position position="120"/>
    </location>
    <ligand>
        <name>CTP</name>
        <dbReference type="ChEBI" id="CHEBI:37563"/>
    </ligand>
</feature>
<feature type="domain" description="CCA-adding enzyme C-terminal" evidence="14">
    <location>
        <begin position="255"/>
        <end position="397"/>
    </location>
</feature>
<dbReference type="HAMAP" id="MF_01263">
    <property type="entry name" value="CCA_bact_type3"/>
    <property type="match status" value="1"/>
</dbReference>
<feature type="binding site" evidence="11">
    <location>
        <position position="39"/>
    </location>
    <ligand>
        <name>ATP</name>
        <dbReference type="ChEBI" id="CHEBI:30616"/>
    </ligand>
</feature>
<dbReference type="GO" id="GO:0160016">
    <property type="term" value="F:CCACCA tRNA nucleotidyltransferase activity"/>
    <property type="evidence" value="ECO:0007669"/>
    <property type="project" value="RHEA"/>
</dbReference>
<dbReference type="PANTHER" id="PTHR46173:SF1">
    <property type="entry name" value="CCA TRNA NUCLEOTIDYLTRANSFERASE 1, MITOCHONDRIAL"/>
    <property type="match status" value="1"/>
</dbReference>
<dbReference type="EC" id="2.7.7.72" evidence="11"/>
<keyword evidence="16" id="KW-1185">Reference proteome</keyword>
<feature type="binding site" evidence="11">
    <location>
        <position position="169"/>
    </location>
    <ligand>
        <name>CTP</name>
        <dbReference type="ChEBI" id="CHEBI:37563"/>
    </ligand>
</feature>
<organism evidence="15 16">
    <name type="scientific">Lentilactobacillus kosonis</name>
    <dbReference type="NCBI Taxonomy" id="2810561"/>
    <lineage>
        <taxon>Bacteria</taxon>
        <taxon>Bacillati</taxon>
        <taxon>Bacillota</taxon>
        <taxon>Bacilli</taxon>
        <taxon>Lactobacillales</taxon>
        <taxon>Lactobacillaceae</taxon>
        <taxon>Lentilactobacillus</taxon>
    </lineage>
</organism>
<comment type="catalytic activity">
    <reaction evidence="11">
        <text>a tRNA with a 3' CCA end + 2 CTP + ATP = a tRNA with a 3' CCACCA end + 3 diphosphate</text>
        <dbReference type="Rhea" id="RHEA:76235"/>
        <dbReference type="Rhea" id="RHEA-COMP:10468"/>
        <dbReference type="Rhea" id="RHEA-COMP:18655"/>
        <dbReference type="ChEBI" id="CHEBI:30616"/>
        <dbReference type="ChEBI" id="CHEBI:33019"/>
        <dbReference type="ChEBI" id="CHEBI:37563"/>
        <dbReference type="ChEBI" id="CHEBI:83071"/>
        <dbReference type="ChEBI" id="CHEBI:195187"/>
    </reaction>
</comment>
<evidence type="ECO:0000259" key="12">
    <source>
        <dbReference type="Pfam" id="PF01743"/>
    </source>
</evidence>
<dbReference type="SUPFAM" id="SSF81891">
    <property type="entry name" value="Poly A polymerase C-terminal region-like"/>
    <property type="match status" value="1"/>
</dbReference>
<evidence type="ECO:0000256" key="7">
    <source>
        <dbReference type="ARBA" id="ARBA00022800"/>
    </source>
</evidence>
<evidence type="ECO:0000256" key="5">
    <source>
        <dbReference type="ARBA" id="ARBA00022723"/>
    </source>
</evidence>
<evidence type="ECO:0000256" key="9">
    <source>
        <dbReference type="ARBA" id="ARBA00022842"/>
    </source>
</evidence>
<dbReference type="GO" id="GO:0000287">
    <property type="term" value="F:magnesium ion binding"/>
    <property type="evidence" value="ECO:0007669"/>
    <property type="project" value="UniProtKB-UniRule"/>
</dbReference>
<feature type="binding site" evidence="11">
    <location>
        <position position="36"/>
    </location>
    <ligand>
        <name>ATP</name>
        <dbReference type="ChEBI" id="CHEBI:30616"/>
    </ligand>
</feature>
<dbReference type="InterPro" id="IPR032828">
    <property type="entry name" value="PolyA_RNA-bd"/>
</dbReference>
<keyword evidence="10 11" id="KW-0694">RNA-binding</keyword>
<feature type="binding site" evidence="11">
    <location>
        <position position="163"/>
    </location>
    <ligand>
        <name>ATP</name>
        <dbReference type="ChEBI" id="CHEBI:30616"/>
    </ligand>
</feature>
<feature type="binding site" evidence="11">
    <location>
        <position position="120"/>
    </location>
    <ligand>
        <name>ATP</name>
        <dbReference type="ChEBI" id="CHEBI:30616"/>
    </ligand>
</feature>
<dbReference type="GO" id="GO:0042245">
    <property type="term" value="P:RNA repair"/>
    <property type="evidence" value="ECO:0007669"/>
    <property type="project" value="UniProtKB-KW"/>
</dbReference>
<comment type="subunit">
    <text evidence="11">Homodimer.</text>
</comment>
<dbReference type="EMBL" id="BEXA01000002">
    <property type="protein sequence ID" value="GAY73036.1"/>
    <property type="molecule type" value="Genomic_DNA"/>
</dbReference>
<evidence type="ECO:0000256" key="2">
    <source>
        <dbReference type="ARBA" id="ARBA00022679"/>
    </source>
</evidence>
<comment type="catalytic activity">
    <reaction evidence="11">
        <text>a tRNA precursor + 2 CTP + ATP = a tRNA with a 3' CCA end + 3 diphosphate</text>
        <dbReference type="Rhea" id="RHEA:14433"/>
        <dbReference type="Rhea" id="RHEA-COMP:10465"/>
        <dbReference type="Rhea" id="RHEA-COMP:10468"/>
        <dbReference type="ChEBI" id="CHEBI:30616"/>
        <dbReference type="ChEBI" id="CHEBI:33019"/>
        <dbReference type="ChEBI" id="CHEBI:37563"/>
        <dbReference type="ChEBI" id="CHEBI:74896"/>
        <dbReference type="ChEBI" id="CHEBI:83071"/>
        <dbReference type="EC" id="2.7.7.72"/>
    </reaction>
</comment>
<feature type="binding site" evidence="11">
    <location>
        <position position="169"/>
    </location>
    <ligand>
        <name>ATP</name>
        <dbReference type="ChEBI" id="CHEBI:30616"/>
    </ligand>
</feature>
<comment type="miscellaneous">
    <text evidence="11">A single active site specifically recognizes both ATP and CTP and is responsible for their addition.</text>
</comment>
<keyword evidence="3 11" id="KW-0819">tRNA processing</keyword>
<evidence type="ECO:0000256" key="4">
    <source>
        <dbReference type="ARBA" id="ARBA00022695"/>
    </source>
</evidence>
<dbReference type="SUPFAM" id="SSF81301">
    <property type="entry name" value="Nucleotidyltransferase"/>
    <property type="match status" value="1"/>
</dbReference>
<evidence type="ECO:0000256" key="8">
    <source>
        <dbReference type="ARBA" id="ARBA00022840"/>
    </source>
</evidence>
<feature type="binding site" evidence="11">
    <location>
        <position position="51"/>
    </location>
    <ligand>
        <name>Mg(2+)</name>
        <dbReference type="ChEBI" id="CHEBI:18420"/>
    </ligand>
</feature>
<dbReference type="Pfam" id="PF12627">
    <property type="entry name" value="PolyA_pol_RNAbd"/>
    <property type="match status" value="1"/>
</dbReference>
<evidence type="ECO:0000313" key="16">
    <source>
        <dbReference type="Proteomes" id="UP000286974"/>
    </source>
</evidence>
<accession>A0A401FL53</accession>
<feature type="domain" description="Poly A polymerase head" evidence="12">
    <location>
        <begin position="31"/>
        <end position="151"/>
    </location>
</feature>
<dbReference type="InterPro" id="IPR032810">
    <property type="entry name" value="CCA-adding_enz_C"/>
</dbReference>